<protein>
    <recommendedName>
        <fullName evidence="8">3-demethoxyubiquinol 3-hydroxylase</fullName>
        <shortName evidence="8">DMQ hydroxylase</shortName>
        <ecNumber evidence="8">1.14.99.60</ecNumber>
    </recommendedName>
    <alternativeName>
        <fullName evidence="8">2-nonaprenyl-3-methyl-6-methoxy-1,4-benzoquinol hydroxylase</fullName>
    </alternativeName>
</protein>
<dbReference type="RefSeq" id="WP_038463354.1">
    <property type="nucleotide sequence ID" value="NZ_CP008941.1"/>
</dbReference>
<dbReference type="GO" id="GO:0008682">
    <property type="term" value="F:3-demethoxyubiquinol 3-hydroxylase activity"/>
    <property type="evidence" value="ECO:0007669"/>
    <property type="project" value="UniProtKB-EC"/>
</dbReference>
<reference evidence="9 10" key="1">
    <citation type="submission" date="2014-07" db="EMBL/GenBank/DDBJ databases">
        <title>Comparative genomic insights into amoeba endosymbionts belonging to the families of Holosporaceae and Candidatus Midichloriaceae within Rickettsiales.</title>
        <authorList>
            <person name="Wang Z."/>
            <person name="Wu M."/>
        </authorList>
    </citation>
    <scope>NUCLEOTIDE SEQUENCE [LARGE SCALE GENOMIC DNA]</scope>
    <source>
        <strain evidence="9">PRA3</strain>
    </source>
</reference>
<feature type="binding site" evidence="8">
    <location>
        <position position="52"/>
    </location>
    <ligand>
        <name>Fe cation</name>
        <dbReference type="ChEBI" id="CHEBI:24875"/>
        <label>2</label>
    </ligand>
</feature>
<dbReference type="HOGENOM" id="CLU_071892_2_0_5"/>
<dbReference type="InterPro" id="IPR012347">
    <property type="entry name" value="Ferritin-like"/>
</dbReference>
<dbReference type="eggNOG" id="COG2941">
    <property type="taxonomic scope" value="Bacteria"/>
</dbReference>
<keyword evidence="5 8" id="KW-0408">Iron</keyword>
<comment type="subcellular location">
    <subcellularLocation>
        <location evidence="8">Cell membrane</location>
        <topology evidence="8">Peripheral membrane protein</topology>
    </subcellularLocation>
</comment>
<dbReference type="Gene3D" id="1.20.1260.10">
    <property type="match status" value="1"/>
</dbReference>
<dbReference type="Proteomes" id="UP000028926">
    <property type="component" value="Chromosome"/>
</dbReference>
<dbReference type="AlphaFoldDB" id="A0A077ATU1"/>
<keyword evidence="9" id="KW-0830">Ubiquinone</keyword>
<feature type="binding site" evidence="8">
    <location>
        <position position="52"/>
    </location>
    <ligand>
        <name>Fe cation</name>
        <dbReference type="ChEBI" id="CHEBI:24875"/>
        <label>1</label>
    </ligand>
</feature>
<evidence type="ECO:0000313" key="9">
    <source>
        <dbReference type="EMBL" id="AIK95811.1"/>
    </source>
</evidence>
<gene>
    <name evidence="8" type="primary">coq7</name>
    <name evidence="9" type="ORF">ID47_02260</name>
</gene>
<dbReference type="HAMAP" id="MF_01658">
    <property type="entry name" value="COQ7"/>
    <property type="match status" value="1"/>
</dbReference>
<keyword evidence="10" id="KW-1185">Reference proteome</keyword>
<organism evidence="9 10">
    <name type="scientific">Candidatus Odyssella acanthamoebae</name>
    <dbReference type="NCBI Taxonomy" id="91604"/>
    <lineage>
        <taxon>Bacteria</taxon>
        <taxon>Pseudomonadati</taxon>
        <taxon>Pseudomonadota</taxon>
        <taxon>Alphaproteobacteria</taxon>
        <taxon>Holosporales</taxon>
        <taxon>Candidatus Paracaedibacteraceae</taxon>
        <taxon>Candidatus Odyssella</taxon>
    </lineage>
</organism>
<proteinExistence type="inferred from homology"/>
<feature type="binding site" evidence="8">
    <location>
        <position position="22"/>
    </location>
    <ligand>
        <name>Fe cation</name>
        <dbReference type="ChEBI" id="CHEBI:24875"/>
        <label>1</label>
    </ligand>
</feature>
<dbReference type="OrthoDB" id="7559360at2"/>
<comment type="catalytic activity">
    <reaction evidence="8">
        <text>a 5-methoxy-2-methyl-3-(all-trans-polyprenyl)benzene-1,4-diol + AH2 + O2 = a 3-demethylubiquinol + A + H2O</text>
        <dbReference type="Rhea" id="RHEA:50908"/>
        <dbReference type="Rhea" id="RHEA-COMP:10859"/>
        <dbReference type="Rhea" id="RHEA-COMP:10914"/>
        <dbReference type="ChEBI" id="CHEBI:13193"/>
        <dbReference type="ChEBI" id="CHEBI:15377"/>
        <dbReference type="ChEBI" id="CHEBI:15379"/>
        <dbReference type="ChEBI" id="CHEBI:17499"/>
        <dbReference type="ChEBI" id="CHEBI:84167"/>
        <dbReference type="ChEBI" id="CHEBI:84422"/>
        <dbReference type="EC" id="1.14.99.60"/>
    </reaction>
</comment>
<dbReference type="Pfam" id="PF03232">
    <property type="entry name" value="COQ7"/>
    <property type="match status" value="1"/>
</dbReference>
<dbReference type="PANTHER" id="PTHR11237:SF4">
    <property type="entry name" value="5-DEMETHOXYUBIQUINONE HYDROXYLASE, MITOCHONDRIAL"/>
    <property type="match status" value="1"/>
</dbReference>
<feature type="binding site" evidence="8">
    <location>
        <position position="55"/>
    </location>
    <ligand>
        <name>Fe cation</name>
        <dbReference type="ChEBI" id="CHEBI:24875"/>
        <label>1</label>
    </ligand>
</feature>
<comment type="function">
    <text evidence="8">Catalyzes the hydroxylation of 2-nonaprenyl-3-methyl-6-methoxy-1,4-benzoquinol during ubiquinone biosynthesis.</text>
</comment>
<evidence type="ECO:0000256" key="1">
    <source>
        <dbReference type="ARBA" id="ARBA00004749"/>
    </source>
</evidence>
<keyword evidence="7 8" id="KW-0472">Membrane</keyword>
<dbReference type="EC" id="1.14.99.60" evidence="8"/>
<dbReference type="PANTHER" id="PTHR11237">
    <property type="entry name" value="COENZYME Q10 BIOSYNTHESIS PROTEIN 7"/>
    <property type="match status" value="1"/>
</dbReference>
<dbReference type="GO" id="GO:0006744">
    <property type="term" value="P:ubiquinone biosynthetic process"/>
    <property type="evidence" value="ECO:0007669"/>
    <property type="project" value="UniProtKB-UniRule"/>
</dbReference>
<dbReference type="SUPFAM" id="SSF47240">
    <property type="entry name" value="Ferritin-like"/>
    <property type="match status" value="1"/>
</dbReference>
<evidence type="ECO:0000256" key="4">
    <source>
        <dbReference type="ARBA" id="ARBA00023002"/>
    </source>
</evidence>
<name>A0A077ATU1_9PROT</name>
<dbReference type="UniPathway" id="UPA00232"/>
<keyword evidence="6 8" id="KW-0503">Monooxygenase</keyword>
<feature type="binding site" evidence="8">
    <location>
        <position position="136"/>
    </location>
    <ligand>
        <name>Fe cation</name>
        <dbReference type="ChEBI" id="CHEBI:24875"/>
        <label>2</label>
    </ligand>
</feature>
<evidence type="ECO:0000256" key="3">
    <source>
        <dbReference type="ARBA" id="ARBA00022723"/>
    </source>
</evidence>
<comment type="similarity">
    <text evidence="8">Belongs to the COQ7 family.</text>
</comment>
<dbReference type="InterPro" id="IPR009078">
    <property type="entry name" value="Ferritin-like_SF"/>
</dbReference>
<evidence type="ECO:0000313" key="10">
    <source>
        <dbReference type="Proteomes" id="UP000028926"/>
    </source>
</evidence>
<evidence type="ECO:0000256" key="8">
    <source>
        <dbReference type="HAMAP-Rule" id="MF_01658"/>
    </source>
</evidence>
<comment type="cofactor">
    <cofactor evidence="8">
        <name>Fe cation</name>
        <dbReference type="ChEBI" id="CHEBI:24875"/>
    </cofactor>
    <text evidence="8">Binds 2 iron ions per subunit.</text>
</comment>
<dbReference type="STRING" id="91604.ID47_02260"/>
<dbReference type="GO" id="GO:0046872">
    <property type="term" value="F:metal ion binding"/>
    <property type="evidence" value="ECO:0007669"/>
    <property type="project" value="UniProtKB-KW"/>
</dbReference>
<sequence length="175" mass="19555">MREPKKLSKELEAMIRVDQAGEFGATRIYAGQLAVLKNSTITPTLQHMADQEQVHLKTFNDLCVTHGVQPTILQPLWHVGGFMMGAVTAFISEKAAHACTIAVEEVIADHYQSQLDRLGHREPELSSVIAKFRDEELEHKDHAEQEGGREAPAYQAITSVVKKITKTAIWLSERI</sequence>
<feature type="binding site" evidence="8">
    <location>
        <position position="136"/>
    </location>
    <ligand>
        <name>Fe cation</name>
        <dbReference type="ChEBI" id="CHEBI:24875"/>
        <label>1</label>
    </ligand>
</feature>
<evidence type="ECO:0000256" key="7">
    <source>
        <dbReference type="ARBA" id="ARBA00023136"/>
    </source>
</evidence>
<keyword evidence="2 8" id="KW-0831">Ubiquinone biosynthesis</keyword>
<feature type="binding site" evidence="8">
    <location>
        <position position="139"/>
    </location>
    <ligand>
        <name>Fe cation</name>
        <dbReference type="ChEBI" id="CHEBI:24875"/>
        <label>2</label>
    </ligand>
</feature>
<keyword evidence="4 8" id="KW-0560">Oxidoreductase</keyword>
<keyword evidence="8" id="KW-1003">Cell membrane</keyword>
<dbReference type="EMBL" id="CP008941">
    <property type="protein sequence ID" value="AIK95811.1"/>
    <property type="molecule type" value="Genomic_DNA"/>
</dbReference>
<accession>A0A077ATU1</accession>
<keyword evidence="3 8" id="KW-0479">Metal-binding</keyword>
<feature type="binding site" evidence="8">
    <location>
        <position position="104"/>
    </location>
    <ligand>
        <name>Fe cation</name>
        <dbReference type="ChEBI" id="CHEBI:24875"/>
        <label>2</label>
    </ligand>
</feature>
<dbReference type="GO" id="GO:0005886">
    <property type="term" value="C:plasma membrane"/>
    <property type="evidence" value="ECO:0007669"/>
    <property type="project" value="UniProtKB-SubCell"/>
</dbReference>
<dbReference type="KEGG" id="paca:ID47_02260"/>
<evidence type="ECO:0000256" key="6">
    <source>
        <dbReference type="ARBA" id="ARBA00023033"/>
    </source>
</evidence>
<dbReference type="CDD" id="cd01042">
    <property type="entry name" value="DMQH"/>
    <property type="match status" value="1"/>
</dbReference>
<evidence type="ECO:0000256" key="5">
    <source>
        <dbReference type="ARBA" id="ARBA00023004"/>
    </source>
</evidence>
<evidence type="ECO:0000256" key="2">
    <source>
        <dbReference type="ARBA" id="ARBA00022688"/>
    </source>
</evidence>
<dbReference type="InterPro" id="IPR011566">
    <property type="entry name" value="Ubq_synth_Coq7"/>
</dbReference>
<comment type="pathway">
    <text evidence="1 8">Cofactor biosynthesis; ubiquinone biosynthesis.</text>
</comment>